<evidence type="ECO:0000313" key="2">
    <source>
        <dbReference type="Proteomes" id="UP000828048"/>
    </source>
</evidence>
<reference evidence="1 2" key="1">
    <citation type="journal article" date="2021" name="Hortic Res">
        <title>High-quality reference genome and annotation aids understanding of berry development for evergreen blueberry (Vaccinium darrowii).</title>
        <authorList>
            <person name="Yu J."/>
            <person name="Hulse-Kemp A.M."/>
            <person name="Babiker E."/>
            <person name="Staton M."/>
        </authorList>
    </citation>
    <scope>NUCLEOTIDE SEQUENCE [LARGE SCALE GENOMIC DNA]</scope>
    <source>
        <strain evidence="2">cv. NJ 8807/NJ 8810</strain>
        <tissue evidence="1">Young leaf</tissue>
    </source>
</reference>
<dbReference type="EMBL" id="CM037155">
    <property type="protein sequence ID" value="KAH7845826.1"/>
    <property type="molecule type" value="Genomic_DNA"/>
</dbReference>
<organism evidence="1 2">
    <name type="scientific">Vaccinium darrowii</name>
    <dbReference type="NCBI Taxonomy" id="229202"/>
    <lineage>
        <taxon>Eukaryota</taxon>
        <taxon>Viridiplantae</taxon>
        <taxon>Streptophyta</taxon>
        <taxon>Embryophyta</taxon>
        <taxon>Tracheophyta</taxon>
        <taxon>Spermatophyta</taxon>
        <taxon>Magnoliopsida</taxon>
        <taxon>eudicotyledons</taxon>
        <taxon>Gunneridae</taxon>
        <taxon>Pentapetalae</taxon>
        <taxon>asterids</taxon>
        <taxon>Ericales</taxon>
        <taxon>Ericaceae</taxon>
        <taxon>Vaccinioideae</taxon>
        <taxon>Vaccinieae</taxon>
        <taxon>Vaccinium</taxon>
    </lineage>
</organism>
<evidence type="ECO:0000313" key="1">
    <source>
        <dbReference type="EMBL" id="KAH7845826.1"/>
    </source>
</evidence>
<gene>
    <name evidence="1" type="ORF">Vadar_006494</name>
</gene>
<sequence length="376" mass="42170">MTRNNLRRRRIVQLSIWTTLLVIALTLPHPPCATAQTDSPPPPPQPRPKRIFNSKINVTPTMAIIIACLIGSFFLMGCVSIFLTQHCIDRHFTLTLESHGVSAPNRRRRRRFRHLIPRGLDPSVIDTFPTFVYSEVKGLKTNGVSLECAVCLNEFENTDPLRLLPECCHVFHPDCIDAWLSTHVTCPVCRSNLALLSHGPKPELESADSVGVNDLFVPVRSPVSISAVRSTSMKERMRTGGKLWRWYAVVQEGENCDKFTLRLPEEVRSRLVNSASLSRTKSCVNFERVSSSRKGYRSGSGGISKLGFMATPPQKVVVMGGGEAVTGKPRALSKSVRVPLRQLIWGRESNEEERVNDGERSFNRLILDDHRCQDFT</sequence>
<dbReference type="Proteomes" id="UP000828048">
    <property type="component" value="Chromosome 5"/>
</dbReference>
<comment type="caution">
    <text evidence="1">The sequence shown here is derived from an EMBL/GenBank/DDBJ whole genome shotgun (WGS) entry which is preliminary data.</text>
</comment>
<accession>A0ACB7XXJ8</accession>
<keyword evidence="2" id="KW-1185">Reference proteome</keyword>
<protein>
    <submittedName>
        <fullName evidence="1">Uncharacterized protein</fullName>
    </submittedName>
</protein>
<name>A0ACB7XXJ8_9ERIC</name>
<proteinExistence type="predicted"/>